<reference evidence="2 3" key="2">
    <citation type="submission" date="2020-03" db="EMBL/GenBank/DDBJ databases">
        <authorList>
            <person name="Ichikawa N."/>
            <person name="Kimura A."/>
            <person name="Kitahashi Y."/>
            <person name="Uohara A."/>
        </authorList>
    </citation>
    <scope>NUCLEOTIDE SEQUENCE [LARGE SCALE GENOMIC DNA]</scope>
    <source>
        <strain evidence="2 3">NBRC 108638</strain>
    </source>
</reference>
<reference evidence="2 3" key="1">
    <citation type="submission" date="2020-03" db="EMBL/GenBank/DDBJ databases">
        <title>Whole genome shotgun sequence of Phytohabitans rumicis NBRC 108638.</title>
        <authorList>
            <person name="Komaki H."/>
            <person name="Tamura T."/>
        </authorList>
    </citation>
    <scope>NUCLEOTIDE SEQUENCE [LARGE SCALE GENOMIC DNA]</scope>
    <source>
        <strain evidence="2 3">NBRC 108638</strain>
    </source>
</reference>
<comment type="caution">
    <text evidence="2">The sequence shown here is derived from an EMBL/GenBank/DDBJ whole genome shotgun (WGS) entry which is preliminary data.</text>
</comment>
<evidence type="ECO:0000313" key="2">
    <source>
        <dbReference type="EMBL" id="GFJ95034.1"/>
    </source>
</evidence>
<organism evidence="2 3">
    <name type="scientific">Phytohabitans rumicis</name>
    <dbReference type="NCBI Taxonomy" id="1076125"/>
    <lineage>
        <taxon>Bacteria</taxon>
        <taxon>Bacillati</taxon>
        <taxon>Actinomycetota</taxon>
        <taxon>Actinomycetes</taxon>
        <taxon>Micromonosporales</taxon>
        <taxon>Micromonosporaceae</taxon>
    </lineage>
</organism>
<dbReference type="Proteomes" id="UP000482960">
    <property type="component" value="Unassembled WGS sequence"/>
</dbReference>
<protein>
    <submittedName>
        <fullName evidence="2">Uncharacterized protein</fullName>
    </submittedName>
</protein>
<evidence type="ECO:0000256" key="1">
    <source>
        <dbReference type="SAM" id="MobiDB-lite"/>
    </source>
</evidence>
<gene>
    <name evidence="2" type="ORF">Prum_086760</name>
</gene>
<feature type="region of interest" description="Disordered" evidence="1">
    <location>
        <begin position="1"/>
        <end position="26"/>
    </location>
</feature>
<dbReference type="EMBL" id="BLPG01000001">
    <property type="protein sequence ID" value="GFJ95034.1"/>
    <property type="molecule type" value="Genomic_DNA"/>
</dbReference>
<keyword evidence="3" id="KW-1185">Reference proteome</keyword>
<name>A0A6V8LFF5_9ACTN</name>
<dbReference type="RefSeq" id="WP_218577857.1">
    <property type="nucleotide sequence ID" value="NZ_BLPG01000001.1"/>
</dbReference>
<proteinExistence type="predicted"/>
<sequence>MGVRRGLRRGASGRPPGQHPGRATARRIGMQWVGETEKYYGLRLQVFRLRPADLE</sequence>
<dbReference type="AlphaFoldDB" id="A0A6V8LFF5"/>
<accession>A0A6V8LFF5</accession>
<evidence type="ECO:0000313" key="3">
    <source>
        <dbReference type="Proteomes" id="UP000482960"/>
    </source>
</evidence>